<sequence length="157" mass="17077">MITQKAKYAFKALLFLSKPSGEEPMQIEDIAAQTGVPRKFLEHILLTLKNNGLIASRRGRHGGYILIKDPATVSLGHVLRMIDGPIAPLPCLSKTAYRPCPDCKSEENCAIRKVFGDVYAATLLAMEGMTLADLMRCDTGAMFLETAAPLDEVAPSL</sequence>
<dbReference type="InterPro" id="IPR036388">
    <property type="entry name" value="WH-like_DNA-bd_sf"/>
</dbReference>
<dbReference type="SUPFAM" id="SSF46785">
    <property type="entry name" value="Winged helix' DNA-binding domain"/>
    <property type="match status" value="1"/>
</dbReference>
<dbReference type="EMBL" id="LT960614">
    <property type="protein sequence ID" value="SON53639.1"/>
    <property type="molecule type" value="Genomic_DNA"/>
</dbReference>
<dbReference type="InterPro" id="IPR030489">
    <property type="entry name" value="TR_Rrf2-type_CS"/>
</dbReference>
<keyword evidence="1" id="KW-0238">DNA-binding</keyword>
<dbReference type="KEGG" id="hdi:HDIA_0098"/>
<dbReference type="PANTHER" id="PTHR33221">
    <property type="entry name" value="WINGED HELIX-TURN-HELIX TRANSCRIPTIONAL REGULATOR, RRF2 FAMILY"/>
    <property type="match status" value="1"/>
</dbReference>
<protein>
    <submittedName>
        <fullName evidence="2">Cysteine metabolism repressor</fullName>
    </submittedName>
</protein>
<reference evidence="3" key="1">
    <citation type="submission" date="2017-09" db="EMBL/GenBank/DDBJ databases">
        <title>Genome sequence of Nannocystis excedens DSM 71.</title>
        <authorList>
            <person name="Blom J."/>
        </authorList>
    </citation>
    <scope>NUCLEOTIDE SEQUENCE [LARGE SCALE GENOMIC DNA]</scope>
    <source>
        <strain evidence="3">type strain: E19</strain>
    </source>
</reference>
<evidence type="ECO:0000313" key="3">
    <source>
        <dbReference type="Proteomes" id="UP000223606"/>
    </source>
</evidence>
<dbReference type="PANTHER" id="PTHR33221:SF5">
    <property type="entry name" value="HTH-TYPE TRANSCRIPTIONAL REGULATOR ISCR"/>
    <property type="match status" value="1"/>
</dbReference>
<accession>A0A2C9D0B7</accession>
<dbReference type="InterPro" id="IPR000944">
    <property type="entry name" value="Tscrpt_reg_Rrf2"/>
</dbReference>
<name>A0A2C9D0B7_9HYPH</name>
<dbReference type="GO" id="GO:0003700">
    <property type="term" value="F:DNA-binding transcription factor activity"/>
    <property type="evidence" value="ECO:0007669"/>
    <property type="project" value="TreeGrafter"/>
</dbReference>
<evidence type="ECO:0000256" key="1">
    <source>
        <dbReference type="ARBA" id="ARBA00023125"/>
    </source>
</evidence>
<dbReference type="RefSeq" id="WP_099553376.1">
    <property type="nucleotide sequence ID" value="NZ_LT960614.1"/>
</dbReference>
<dbReference type="Proteomes" id="UP000223606">
    <property type="component" value="Chromosome 1"/>
</dbReference>
<dbReference type="GO" id="GO:0003677">
    <property type="term" value="F:DNA binding"/>
    <property type="evidence" value="ECO:0007669"/>
    <property type="project" value="UniProtKB-KW"/>
</dbReference>
<keyword evidence="3" id="KW-1185">Reference proteome</keyword>
<organism evidence="2 3">
    <name type="scientific">Hartmannibacter diazotrophicus</name>
    <dbReference type="NCBI Taxonomy" id="1482074"/>
    <lineage>
        <taxon>Bacteria</taxon>
        <taxon>Pseudomonadati</taxon>
        <taxon>Pseudomonadota</taxon>
        <taxon>Alphaproteobacteria</taxon>
        <taxon>Hyphomicrobiales</taxon>
        <taxon>Pleomorphomonadaceae</taxon>
        <taxon>Hartmannibacter</taxon>
    </lineage>
</organism>
<proteinExistence type="predicted"/>
<dbReference type="AlphaFoldDB" id="A0A2C9D0B7"/>
<evidence type="ECO:0000313" key="2">
    <source>
        <dbReference type="EMBL" id="SON53639.1"/>
    </source>
</evidence>
<dbReference type="InterPro" id="IPR036390">
    <property type="entry name" value="WH_DNA-bd_sf"/>
</dbReference>
<dbReference type="NCBIfam" id="TIGR00738">
    <property type="entry name" value="rrf2_super"/>
    <property type="match status" value="1"/>
</dbReference>
<dbReference type="Gene3D" id="1.10.10.10">
    <property type="entry name" value="Winged helix-like DNA-binding domain superfamily/Winged helix DNA-binding domain"/>
    <property type="match status" value="1"/>
</dbReference>
<dbReference type="GO" id="GO:0005829">
    <property type="term" value="C:cytosol"/>
    <property type="evidence" value="ECO:0007669"/>
    <property type="project" value="TreeGrafter"/>
</dbReference>
<gene>
    <name evidence="2" type="primary">cymR_1</name>
    <name evidence="2" type="ORF">HDIA_0098</name>
</gene>
<dbReference type="Pfam" id="PF02082">
    <property type="entry name" value="Rrf2"/>
    <property type="match status" value="1"/>
</dbReference>
<dbReference type="PROSITE" id="PS51197">
    <property type="entry name" value="HTH_RRF2_2"/>
    <property type="match status" value="1"/>
</dbReference>
<dbReference type="PROSITE" id="PS01332">
    <property type="entry name" value="HTH_RRF2_1"/>
    <property type="match status" value="1"/>
</dbReference>
<dbReference type="OrthoDB" id="9802344at2"/>